<reference evidence="2" key="1">
    <citation type="submission" date="2020-12" db="EMBL/GenBank/DDBJ databases">
        <title>The genome sequence of Inhella sp. 4Y17.</title>
        <authorList>
            <person name="Liu Y."/>
        </authorList>
    </citation>
    <scope>NUCLEOTIDE SEQUENCE</scope>
    <source>
        <strain evidence="2">4Y10</strain>
    </source>
</reference>
<name>A0A931J264_9BURK</name>
<feature type="transmembrane region" description="Helical" evidence="1">
    <location>
        <begin position="284"/>
        <end position="304"/>
    </location>
</feature>
<comment type="caution">
    <text evidence="2">The sequence shown here is derived from an EMBL/GenBank/DDBJ whole genome shotgun (WGS) entry which is preliminary data.</text>
</comment>
<keyword evidence="1" id="KW-0812">Transmembrane</keyword>
<accession>A0A931J264</accession>
<dbReference type="Proteomes" id="UP000620139">
    <property type="component" value="Unassembled WGS sequence"/>
</dbReference>
<evidence type="ECO:0000313" key="2">
    <source>
        <dbReference type="EMBL" id="MBH9553981.1"/>
    </source>
</evidence>
<sequence>MARLSEQEALAICVVRSIEQSAQSSGLWTKTEATKATQAALDLTEARASFSEMLARRAQWAINHLAQRSPEQALRIKDPKWLGAAAWLLCAAAFLAGCATDHLASGKQVNVVEYSLVGLFLWNIFVYFFVLAGLARTLLLGAPRSPSVISESIAKLRFRSALKISGQRTRGWLLACQERWIQLSRTLSTCRTNAAFHGAAVCFALGVLAMLYWRGLPTQYQASVAGSTWLDIEVTYQVFTFIVTPGARLFGLQIPSPEDVATLHANENSLELARGLFHLHAASLAVWVLIPRTLLALISLINLWRLRRAFPLPITAAYFTALRSVWRGQKIAVSIVPFRYEMSQQARLNLQKMLERGFGLSVDISIQQPVLMGDNPADWKQSLNKQGHVAVIPVFNVAATAESNTHGVFLTRLRSAIDAETPLVPIVDTAAFTQEDPRRLPERQAQWRRILDKAHAEPLFLDLESGTEGDISTFHIRMNRDDSTRQHQPS</sequence>
<protein>
    <submittedName>
        <fullName evidence="2">DUF2868 domain-containing protein</fullName>
    </submittedName>
</protein>
<keyword evidence="1" id="KW-1133">Transmembrane helix</keyword>
<feature type="transmembrane region" description="Helical" evidence="1">
    <location>
        <begin position="194"/>
        <end position="213"/>
    </location>
</feature>
<organism evidence="2 3">
    <name type="scientific">Inhella gelatinilytica</name>
    <dbReference type="NCBI Taxonomy" id="2795030"/>
    <lineage>
        <taxon>Bacteria</taxon>
        <taxon>Pseudomonadati</taxon>
        <taxon>Pseudomonadota</taxon>
        <taxon>Betaproteobacteria</taxon>
        <taxon>Burkholderiales</taxon>
        <taxon>Sphaerotilaceae</taxon>
        <taxon>Inhella</taxon>
    </lineage>
</organism>
<keyword evidence="1" id="KW-0472">Membrane</keyword>
<dbReference type="AlphaFoldDB" id="A0A931J264"/>
<dbReference type="EMBL" id="JAEDAL010000008">
    <property type="protein sequence ID" value="MBH9553981.1"/>
    <property type="molecule type" value="Genomic_DNA"/>
</dbReference>
<proteinExistence type="predicted"/>
<evidence type="ECO:0000256" key="1">
    <source>
        <dbReference type="SAM" id="Phobius"/>
    </source>
</evidence>
<feature type="transmembrane region" description="Helical" evidence="1">
    <location>
        <begin position="116"/>
        <end position="135"/>
    </location>
</feature>
<gene>
    <name evidence="2" type="ORF">I7X43_14130</name>
</gene>
<evidence type="ECO:0000313" key="3">
    <source>
        <dbReference type="Proteomes" id="UP000620139"/>
    </source>
</evidence>
<keyword evidence="3" id="KW-1185">Reference proteome</keyword>
<dbReference type="RefSeq" id="WP_198101601.1">
    <property type="nucleotide sequence ID" value="NZ_JAEDAL010000008.1"/>
</dbReference>
<feature type="transmembrane region" description="Helical" evidence="1">
    <location>
        <begin position="81"/>
        <end position="104"/>
    </location>
</feature>